<comment type="caution">
    <text evidence="2">The sequence shown here is derived from an EMBL/GenBank/DDBJ whole genome shotgun (WGS) entry which is preliminary data.</text>
</comment>
<name>A0A366HKJ9_9BURK</name>
<dbReference type="PANTHER" id="PTHR46211:SF1">
    <property type="entry name" value="GLYCEROPHOSPHODIESTER PHOSPHODIESTERASE, CYTOPLASMIC"/>
    <property type="match status" value="1"/>
</dbReference>
<dbReference type="Pfam" id="PF03009">
    <property type="entry name" value="GDPD"/>
    <property type="match status" value="1"/>
</dbReference>
<dbReference type="InterPro" id="IPR030395">
    <property type="entry name" value="GP_PDE_dom"/>
</dbReference>
<dbReference type="OrthoDB" id="9795622at2"/>
<dbReference type="Gene3D" id="3.20.20.190">
    <property type="entry name" value="Phosphatidylinositol (PI) phosphodiesterase"/>
    <property type="match status" value="1"/>
</dbReference>
<evidence type="ECO:0000313" key="3">
    <source>
        <dbReference type="Proteomes" id="UP000253628"/>
    </source>
</evidence>
<dbReference type="AlphaFoldDB" id="A0A366HKJ9"/>
<evidence type="ECO:0000313" key="2">
    <source>
        <dbReference type="EMBL" id="RBP43077.1"/>
    </source>
</evidence>
<sequence>MTAMQHPWPYPRIIAHRGGGAAAPENTLAAMRTGARHGFGMVEFDVKLSHDGVPILLHDDTVERTSNGHGKACELAWHELARLDFGRWYSPDYAGEPMATLYSVAAFTQANRIFSNIEIKPSPGAESQTGMQIALFAAQLWGNPAAPPLLSSFSETALQAAMQAAPYLPRALLLDGRIPQDWEARMQRHQCIALNIDHAYATPGLIREAHAKGYRIAAWTVNEPVRARELLDWGCDAIFTDAITLITPDF</sequence>
<dbReference type="PANTHER" id="PTHR46211">
    <property type="entry name" value="GLYCEROPHOSPHORYL DIESTER PHOSPHODIESTERASE"/>
    <property type="match status" value="1"/>
</dbReference>
<gene>
    <name evidence="2" type="ORF">DFR37_101202</name>
</gene>
<dbReference type="CDD" id="cd08562">
    <property type="entry name" value="GDPD_EcUgpQ_like"/>
    <property type="match status" value="1"/>
</dbReference>
<proteinExistence type="predicted"/>
<dbReference type="InterPro" id="IPR017946">
    <property type="entry name" value="PLC-like_Pdiesterase_TIM-brl"/>
</dbReference>
<dbReference type="Proteomes" id="UP000253628">
    <property type="component" value="Unassembled WGS sequence"/>
</dbReference>
<dbReference type="GO" id="GO:0008081">
    <property type="term" value="F:phosphoric diester hydrolase activity"/>
    <property type="evidence" value="ECO:0007669"/>
    <property type="project" value="InterPro"/>
</dbReference>
<organism evidence="2 3">
    <name type="scientific">Eoetvoesiella caeni</name>
    <dbReference type="NCBI Taxonomy" id="645616"/>
    <lineage>
        <taxon>Bacteria</taxon>
        <taxon>Pseudomonadati</taxon>
        <taxon>Pseudomonadota</taxon>
        <taxon>Betaproteobacteria</taxon>
        <taxon>Burkholderiales</taxon>
        <taxon>Alcaligenaceae</taxon>
        <taxon>Eoetvoesiella</taxon>
    </lineage>
</organism>
<accession>A0A366HKJ9</accession>
<protein>
    <submittedName>
        <fullName evidence="2">Glycerophosphoryl diester phosphodiesterase</fullName>
    </submittedName>
</protein>
<keyword evidence="3" id="KW-1185">Reference proteome</keyword>
<dbReference type="EMBL" id="QNRQ01000001">
    <property type="protein sequence ID" value="RBP43077.1"/>
    <property type="molecule type" value="Genomic_DNA"/>
</dbReference>
<dbReference type="RefSeq" id="WP_113931386.1">
    <property type="nucleotide sequence ID" value="NZ_JACCEU010000001.1"/>
</dbReference>
<dbReference type="NCBIfam" id="NF006989">
    <property type="entry name" value="PRK09454.1"/>
    <property type="match status" value="1"/>
</dbReference>
<dbReference type="PROSITE" id="PS51704">
    <property type="entry name" value="GP_PDE"/>
    <property type="match status" value="1"/>
</dbReference>
<feature type="domain" description="GP-PDE" evidence="1">
    <location>
        <begin position="11"/>
        <end position="250"/>
    </location>
</feature>
<reference evidence="2 3" key="1">
    <citation type="submission" date="2018-06" db="EMBL/GenBank/DDBJ databases">
        <title>Genomic Encyclopedia of Type Strains, Phase IV (KMG-IV): sequencing the most valuable type-strain genomes for metagenomic binning, comparative biology and taxonomic classification.</title>
        <authorList>
            <person name="Goeker M."/>
        </authorList>
    </citation>
    <scope>NUCLEOTIDE SEQUENCE [LARGE SCALE GENOMIC DNA]</scope>
    <source>
        <strain evidence="2 3">DSM 25520</strain>
    </source>
</reference>
<evidence type="ECO:0000259" key="1">
    <source>
        <dbReference type="PROSITE" id="PS51704"/>
    </source>
</evidence>
<dbReference type="GO" id="GO:0006629">
    <property type="term" value="P:lipid metabolic process"/>
    <property type="evidence" value="ECO:0007669"/>
    <property type="project" value="InterPro"/>
</dbReference>
<dbReference type="SUPFAM" id="SSF51695">
    <property type="entry name" value="PLC-like phosphodiesterases"/>
    <property type="match status" value="1"/>
</dbReference>